<feature type="domain" description="Tf2-1-like SH3-like" evidence="1">
    <location>
        <begin position="19"/>
        <end position="83"/>
    </location>
</feature>
<dbReference type="KEGG" id="nta:107821594"/>
<dbReference type="PaxDb" id="4097-A0A1S4CR77"/>
<reference evidence="3" key="2">
    <citation type="submission" date="2025-08" db="UniProtKB">
        <authorList>
            <consortium name="RefSeq"/>
        </authorList>
    </citation>
    <scope>IDENTIFICATION</scope>
    <source>
        <tissue evidence="3">Leaf</tissue>
    </source>
</reference>
<dbReference type="AlphaFoldDB" id="A0A1S4CR77"/>
<evidence type="ECO:0000259" key="1">
    <source>
        <dbReference type="Pfam" id="PF24626"/>
    </source>
</evidence>
<proteinExistence type="predicted"/>
<evidence type="ECO:0000313" key="3">
    <source>
        <dbReference type="RefSeq" id="XP_016503519.1"/>
    </source>
</evidence>
<keyword evidence="2" id="KW-1185">Reference proteome</keyword>
<dbReference type="OrthoDB" id="1690345at2759"/>
<dbReference type="InterPro" id="IPR056924">
    <property type="entry name" value="SH3_Tf2-1"/>
</dbReference>
<gene>
    <name evidence="3" type="primary">LOC107821594</name>
</gene>
<sequence length="139" mass="16424">MQKSYTDQKARDLSFIVDEKVLLKVSPMKGIIRFGSRVKLSLRFIDLFEVLEQVGEVAYILALPPRLSRFHLVFHMFMLRRYHAERSHVLDYSTIQMDERMSYEEEPVAIVDRQVHKLRSKEISAVKVQWRGQLVEEAT</sequence>
<accession>A0A1S4CR77</accession>
<dbReference type="GeneID" id="107821594"/>
<reference evidence="2" key="1">
    <citation type="journal article" date="2014" name="Nat. Commun.">
        <title>The tobacco genome sequence and its comparison with those of tomato and potato.</title>
        <authorList>
            <person name="Sierro N."/>
            <person name="Battey J.N."/>
            <person name="Ouadi S."/>
            <person name="Bakaher N."/>
            <person name="Bovet L."/>
            <person name="Willig A."/>
            <person name="Goepfert S."/>
            <person name="Peitsch M.C."/>
            <person name="Ivanov N.V."/>
        </authorList>
    </citation>
    <scope>NUCLEOTIDE SEQUENCE [LARGE SCALE GENOMIC DNA]</scope>
</reference>
<dbReference type="PANTHER" id="PTHR46148:SF60">
    <property type="entry name" value="CHROMO DOMAIN-CONTAINING PROTEIN"/>
    <property type="match status" value="1"/>
</dbReference>
<dbReference type="RefSeq" id="XP_016503519.1">
    <property type="nucleotide sequence ID" value="XM_016648033.1"/>
</dbReference>
<name>A0A1S4CR77_TOBAC</name>
<organism evidence="2 3">
    <name type="scientific">Nicotiana tabacum</name>
    <name type="common">Common tobacco</name>
    <dbReference type="NCBI Taxonomy" id="4097"/>
    <lineage>
        <taxon>Eukaryota</taxon>
        <taxon>Viridiplantae</taxon>
        <taxon>Streptophyta</taxon>
        <taxon>Embryophyta</taxon>
        <taxon>Tracheophyta</taxon>
        <taxon>Spermatophyta</taxon>
        <taxon>Magnoliopsida</taxon>
        <taxon>eudicotyledons</taxon>
        <taxon>Gunneridae</taxon>
        <taxon>Pentapetalae</taxon>
        <taxon>asterids</taxon>
        <taxon>lamiids</taxon>
        <taxon>Solanales</taxon>
        <taxon>Solanaceae</taxon>
        <taxon>Nicotianoideae</taxon>
        <taxon>Nicotianeae</taxon>
        <taxon>Nicotiana</taxon>
    </lineage>
</organism>
<dbReference type="PANTHER" id="PTHR46148">
    <property type="entry name" value="CHROMO DOMAIN-CONTAINING PROTEIN"/>
    <property type="match status" value="1"/>
</dbReference>
<dbReference type="Proteomes" id="UP000790787">
    <property type="component" value="Chromosome 22"/>
</dbReference>
<evidence type="ECO:0000313" key="2">
    <source>
        <dbReference type="Proteomes" id="UP000790787"/>
    </source>
</evidence>
<protein>
    <submittedName>
        <fullName evidence="3">Uncharacterized protein LOC107821594</fullName>
    </submittedName>
</protein>
<dbReference type="Pfam" id="PF24626">
    <property type="entry name" value="SH3_Tf2-1"/>
    <property type="match status" value="1"/>
</dbReference>